<dbReference type="EMBL" id="AP017372">
    <property type="protein sequence ID" value="BAU58168.1"/>
    <property type="molecule type" value="Genomic_DNA"/>
</dbReference>
<accession>A0A110B775</accession>
<reference evidence="2" key="1">
    <citation type="submission" date="2016-02" db="EMBL/GenBank/DDBJ databases">
        <title>Halorhodospira halochloris DSM-1059 complete genome, version 2.</title>
        <authorList>
            <person name="Tsukatani Y."/>
        </authorList>
    </citation>
    <scope>NUCLEOTIDE SEQUENCE</scope>
    <source>
        <strain evidence="2">DSM 1059</strain>
    </source>
</reference>
<dbReference type="InterPro" id="IPR013430">
    <property type="entry name" value="Toxin_antidote_HigA"/>
</dbReference>
<keyword evidence="1" id="KW-0238">DNA-binding</keyword>
<dbReference type="NCBIfam" id="TIGR02607">
    <property type="entry name" value="antidote_HigA"/>
    <property type="match status" value="1"/>
</dbReference>
<protein>
    <submittedName>
        <fullName evidence="2">HigA protein</fullName>
    </submittedName>
</protein>
<evidence type="ECO:0000256" key="1">
    <source>
        <dbReference type="ARBA" id="ARBA00023125"/>
    </source>
</evidence>
<dbReference type="AlphaFoldDB" id="A0A110B775"/>
<dbReference type="Gene3D" id="1.10.260.40">
    <property type="entry name" value="lambda repressor-like DNA-binding domains"/>
    <property type="match status" value="1"/>
</dbReference>
<dbReference type="GO" id="GO:0003677">
    <property type="term" value="F:DNA binding"/>
    <property type="evidence" value="ECO:0007669"/>
    <property type="project" value="UniProtKB-KW"/>
</dbReference>
<dbReference type="Proteomes" id="UP000218890">
    <property type="component" value="Chromosome"/>
</dbReference>
<dbReference type="KEGG" id="hhk:HH1059_14640"/>
<proteinExistence type="predicted"/>
<dbReference type="InterPro" id="IPR010982">
    <property type="entry name" value="Lambda_DNA-bd_dom_sf"/>
</dbReference>
<dbReference type="PANTHER" id="PTHR36924:SF1">
    <property type="entry name" value="ANTITOXIN HIGA-1"/>
    <property type="match status" value="1"/>
</dbReference>
<dbReference type="PANTHER" id="PTHR36924">
    <property type="entry name" value="ANTITOXIN HIGA-1"/>
    <property type="match status" value="1"/>
</dbReference>
<name>A0A110B775_HALHR</name>
<sequence length="106" mass="11396">MHKPAGAIHPGEILLEQFLEPAGIDGQRLADEIGLPAEDIAEIFAGTRSICADTALRLARFLGTAPELWLHLQNQYDLEITAASIETELMAIEPANGASENYPGTI</sequence>
<evidence type="ECO:0000313" key="3">
    <source>
        <dbReference type="Proteomes" id="UP000218890"/>
    </source>
</evidence>
<gene>
    <name evidence="2" type="ORF">HH1059_14640</name>
</gene>
<evidence type="ECO:0000313" key="2">
    <source>
        <dbReference type="EMBL" id="BAU58168.1"/>
    </source>
</evidence>
<organism evidence="2 3">
    <name type="scientific">Halorhodospira halochloris</name>
    <name type="common">Ectothiorhodospira halochloris</name>
    <dbReference type="NCBI Taxonomy" id="1052"/>
    <lineage>
        <taxon>Bacteria</taxon>
        <taxon>Pseudomonadati</taxon>
        <taxon>Pseudomonadota</taxon>
        <taxon>Gammaproteobacteria</taxon>
        <taxon>Chromatiales</taxon>
        <taxon>Ectothiorhodospiraceae</taxon>
        <taxon>Halorhodospira</taxon>
    </lineage>
</organism>
<keyword evidence="3" id="KW-1185">Reference proteome</keyword>
<dbReference type="SUPFAM" id="SSF47413">
    <property type="entry name" value="lambda repressor-like DNA-binding domains"/>
    <property type="match status" value="1"/>
</dbReference>